<accession>A0ABD3G2U8</accession>
<evidence type="ECO:0000256" key="10">
    <source>
        <dbReference type="ARBA" id="ARBA00023136"/>
    </source>
</evidence>
<feature type="transmembrane region" description="Helical" evidence="12">
    <location>
        <begin position="497"/>
        <end position="518"/>
    </location>
</feature>
<evidence type="ECO:0000256" key="1">
    <source>
        <dbReference type="ARBA" id="ARBA00004477"/>
    </source>
</evidence>
<dbReference type="Proteomes" id="UP001632037">
    <property type="component" value="Unassembled WGS sequence"/>
</dbReference>
<dbReference type="PANTHER" id="PTHR12250">
    <property type="entry name" value="PHOSPHATIDYLINOSITOL GLYCAN, CLASS N"/>
    <property type="match status" value="1"/>
</dbReference>
<dbReference type="Pfam" id="PF04987">
    <property type="entry name" value="PigN"/>
    <property type="match status" value="1"/>
</dbReference>
<feature type="domain" description="GPI ethanolamine phosphate transferase 1 C-terminal" evidence="13">
    <location>
        <begin position="488"/>
        <end position="967"/>
    </location>
</feature>
<feature type="transmembrane region" description="Helical" evidence="12">
    <location>
        <begin position="745"/>
        <end position="764"/>
    </location>
</feature>
<keyword evidence="15" id="KW-1185">Reference proteome</keyword>
<keyword evidence="11" id="KW-0325">Glycoprotein</keyword>
<dbReference type="GO" id="GO:0051377">
    <property type="term" value="F:mannose-ethanolamine phosphotransferase activity"/>
    <property type="evidence" value="ECO:0007669"/>
    <property type="project" value="UniProtKB-UniRule"/>
</dbReference>
<evidence type="ECO:0000256" key="7">
    <source>
        <dbReference type="ARBA" id="ARBA00022692"/>
    </source>
</evidence>
<evidence type="ECO:0000313" key="15">
    <source>
        <dbReference type="Proteomes" id="UP001632037"/>
    </source>
</evidence>
<feature type="transmembrane region" description="Helical" evidence="12">
    <location>
        <begin position="857"/>
        <end position="883"/>
    </location>
</feature>
<dbReference type="PANTHER" id="PTHR12250:SF0">
    <property type="entry name" value="GPI ETHANOLAMINE PHOSPHATE TRANSFERASE 1"/>
    <property type="match status" value="1"/>
</dbReference>
<evidence type="ECO:0000313" key="14">
    <source>
        <dbReference type="EMBL" id="KAL3673453.1"/>
    </source>
</evidence>
<keyword evidence="10 12" id="KW-0472">Membrane</keyword>
<dbReference type="GO" id="GO:0006506">
    <property type="term" value="P:GPI anchor biosynthetic process"/>
    <property type="evidence" value="ECO:0007669"/>
    <property type="project" value="UniProtKB-KW"/>
</dbReference>
<dbReference type="Pfam" id="PF01663">
    <property type="entry name" value="Phosphodiest"/>
    <property type="match status" value="1"/>
</dbReference>
<comment type="pathway">
    <text evidence="2 12">Glycolipid biosynthesis; glycosylphosphatidylinositol-anchor biosynthesis.</text>
</comment>
<evidence type="ECO:0000256" key="6">
    <source>
        <dbReference type="ARBA" id="ARBA00022679"/>
    </source>
</evidence>
<evidence type="ECO:0000256" key="5">
    <source>
        <dbReference type="ARBA" id="ARBA00022502"/>
    </source>
</evidence>
<dbReference type="InterPro" id="IPR037671">
    <property type="entry name" value="PIGN_N"/>
</dbReference>
<dbReference type="CDD" id="cd16020">
    <property type="entry name" value="GPI_EPT_1"/>
    <property type="match status" value="1"/>
</dbReference>
<evidence type="ECO:0000256" key="9">
    <source>
        <dbReference type="ARBA" id="ARBA00022989"/>
    </source>
</evidence>
<dbReference type="InterPro" id="IPR007070">
    <property type="entry name" value="GPI_EtnP_transferase_1"/>
</dbReference>
<evidence type="ECO:0000259" key="13">
    <source>
        <dbReference type="Pfam" id="PF04987"/>
    </source>
</evidence>
<feature type="transmembrane region" description="Helical" evidence="12">
    <location>
        <begin position="557"/>
        <end position="573"/>
    </location>
</feature>
<dbReference type="EC" id="2.-.-.-" evidence="12"/>
<comment type="subcellular location">
    <subcellularLocation>
        <location evidence="1 12">Endoplasmic reticulum membrane</location>
        <topology evidence="1 12">Multi-pass membrane protein</topology>
    </subcellularLocation>
</comment>
<reference evidence="14 15" key="1">
    <citation type="submission" date="2024-09" db="EMBL/GenBank/DDBJ databases">
        <title>Genome sequencing and assembly of Phytophthora oleae, isolate VK10A, causative agent of rot of olive drupes.</title>
        <authorList>
            <person name="Conti Taguali S."/>
            <person name="Riolo M."/>
            <person name="La Spada F."/>
            <person name="Cacciola S.O."/>
            <person name="Dionisio G."/>
        </authorList>
    </citation>
    <scope>NUCLEOTIDE SEQUENCE [LARGE SCALE GENOMIC DNA]</scope>
    <source>
        <strain evidence="14 15">VK10A</strain>
    </source>
</reference>
<comment type="similarity">
    <text evidence="3 12">Belongs to the PIGG/PIGN/PIGO family. PIGN subfamily.</text>
</comment>
<feature type="transmembrane region" description="Helical" evidence="12">
    <location>
        <begin position="974"/>
        <end position="999"/>
    </location>
</feature>
<feature type="transmembrane region" description="Helical" evidence="12">
    <location>
        <begin position="821"/>
        <end position="837"/>
    </location>
</feature>
<dbReference type="GO" id="GO:0005789">
    <property type="term" value="C:endoplasmic reticulum membrane"/>
    <property type="evidence" value="ECO:0007669"/>
    <property type="project" value="UniProtKB-SubCell"/>
</dbReference>
<evidence type="ECO:0000256" key="8">
    <source>
        <dbReference type="ARBA" id="ARBA00022824"/>
    </source>
</evidence>
<evidence type="ECO:0000256" key="3">
    <source>
        <dbReference type="ARBA" id="ARBA00008400"/>
    </source>
</evidence>
<keyword evidence="6 12" id="KW-0808">Transferase</keyword>
<dbReference type="InterPro" id="IPR002591">
    <property type="entry name" value="Phosphodiest/P_Trfase"/>
</dbReference>
<comment type="function">
    <text evidence="12">Ethanolamine phosphate transferase involved in glycosylphosphatidylinositol-anchor biosynthesis. Transfers ethanolamine phosphate to the first alpha-1,4-linked mannose of the glycosylphosphatidylinositol precursor of GPI-anchor.</text>
</comment>
<dbReference type="InterPro" id="IPR017850">
    <property type="entry name" value="Alkaline_phosphatase_core_sf"/>
</dbReference>
<evidence type="ECO:0000256" key="11">
    <source>
        <dbReference type="ARBA" id="ARBA00023180"/>
    </source>
</evidence>
<keyword evidence="7 12" id="KW-0812">Transmembrane</keyword>
<comment type="caution">
    <text evidence="14">The sequence shown here is derived from an EMBL/GenBank/DDBJ whole genome shotgun (WGS) entry which is preliminary data.</text>
</comment>
<feature type="transmembrane region" description="Helical" evidence="12">
    <location>
        <begin position="683"/>
        <end position="703"/>
    </location>
</feature>
<organism evidence="14 15">
    <name type="scientific">Phytophthora oleae</name>
    <dbReference type="NCBI Taxonomy" id="2107226"/>
    <lineage>
        <taxon>Eukaryota</taxon>
        <taxon>Sar</taxon>
        <taxon>Stramenopiles</taxon>
        <taxon>Oomycota</taxon>
        <taxon>Peronosporomycetes</taxon>
        <taxon>Peronosporales</taxon>
        <taxon>Peronosporaceae</taxon>
        <taxon>Phytophthora</taxon>
    </lineage>
</organism>
<dbReference type="Gene3D" id="3.40.720.10">
    <property type="entry name" value="Alkaline Phosphatase, subunit A"/>
    <property type="match status" value="1"/>
</dbReference>
<evidence type="ECO:0000256" key="12">
    <source>
        <dbReference type="RuleBase" id="RU367138"/>
    </source>
</evidence>
<feature type="transmembrane region" description="Helical" evidence="12">
    <location>
        <begin position="7"/>
        <end position="28"/>
    </location>
</feature>
<keyword evidence="5 12" id="KW-0337">GPI-anchor biosynthesis</keyword>
<keyword evidence="8 12" id="KW-0256">Endoplasmic reticulum</keyword>
<feature type="transmembrane region" description="Helical" evidence="12">
    <location>
        <begin position="715"/>
        <end position="733"/>
    </location>
</feature>
<dbReference type="InterPro" id="IPR017852">
    <property type="entry name" value="GPI_EtnP_transferase_1_C"/>
</dbReference>
<feature type="transmembrane region" description="Helical" evidence="12">
    <location>
        <begin position="895"/>
        <end position="922"/>
    </location>
</feature>
<evidence type="ECO:0000256" key="4">
    <source>
        <dbReference type="ARBA" id="ARBA00020831"/>
    </source>
</evidence>
<dbReference type="EMBL" id="JBIMZQ010000002">
    <property type="protein sequence ID" value="KAL3673453.1"/>
    <property type="molecule type" value="Genomic_DNA"/>
</dbReference>
<sequence>MRGSIARLLLLGVAFHVLCIFSIFDIYFQSSIESSIRSANFTSSPPAKRVVIFTLDGCRVDKLFKVVAGHADHYDLNPDSTEPAQFNSNSRVPFLGQVMRTRGSWGVSHNHAPTESRPCHVALTAGMYEDPHAVYKRWKQHPVPFDSVFNQSNNAFIFGNKDVAPILAAHAPQATEEHYTGREEVEMARKDTTLLDVWAYRKMKELFARGKEEKDPALYEKLHDNKLVIYCHFLGTDLTGPKFGADSREYLENIAVVDELIEKTQKMIEEYYRNDGQTAYVVNADHGMDLRGDHGDDAPEKTRTAIIAWGAGVQGPEAAGKTDKKAFDIELPTRSRAEVQNRLGRQEHEELVAAREWGSVLNFTRKDVMQTDVAALIAALAGLPYPRNSVGVLPFTYLVKDKYRAIAMRANAQQLYQHALRKEEMKRAHRGLLFVPYSPLHDRVADLVAHIDEAINSISEGKSRPIRDDSYRVVELLSQEMIDICRNTIVYYQTYDWLYLRGSIVLSCIGWALIMTVAYRQPQKFRSRWLLTHTIDVKFLAIVAAVMWWRFLADSPSTHYLYGLCPLIFWRFVWRHRGQLRAALPPKGSRWKWSVQVASTFLCLELVVFGYHRRELFCLLFILLTLQPRIIRNNLLQARGSVQLNDRLHWKKLLTPDFYWSTSCILIAIFPCLPTEHDQNTPLILLGALLVLISTVAVVHNISAVYERRSQWKTVLLPGGLPVLLAMLALEWTSTYLESKTTPPSFLVASNWLLVVVPVAWVLVQTKWHSKLELLSSKLDDNDLERQQTGGEAARLAVARLTQTILAVTPGFVLLSTSYEVLFYAALCGGVVSWVMVEAKQTAIGGISASREVQRALLLLLFIQVSFFGTNSVASLTCFKIPATQRFLSESSPSIAQALVVLKLVIPFVIVGCAFCLILLLSPGAVSTLEKELRRKALWIPRYFLLAASLAEVLVAQFLFLVNNEGSWRQMGNSIAEFCIVNAQIVLLPTLVILASALLHDLETTNKGYEPVDDDESEKDN</sequence>
<feature type="transmembrane region" description="Helical" evidence="12">
    <location>
        <begin position="943"/>
        <end position="962"/>
    </location>
</feature>
<evidence type="ECO:0000256" key="2">
    <source>
        <dbReference type="ARBA" id="ARBA00004687"/>
    </source>
</evidence>
<gene>
    <name evidence="14" type="ORF">V7S43_001163</name>
</gene>
<feature type="transmembrane region" description="Helical" evidence="12">
    <location>
        <begin position="530"/>
        <end position="551"/>
    </location>
</feature>
<protein>
    <recommendedName>
        <fullName evidence="4 12">GPI ethanolamine phosphate transferase 1</fullName>
        <ecNumber evidence="12">2.-.-.-</ecNumber>
    </recommendedName>
</protein>
<feature type="transmembrane region" description="Helical" evidence="12">
    <location>
        <begin position="653"/>
        <end position="671"/>
    </location>
</feature>
<feature type="transmembrane region" description="Helical" evidence="12">
    <location>
        <begin position="796"/>
        <end position="815"/>
    </location>
</feature>
<proteinExistence type="inferred from homology"/>
<name>A0ABD3G2U8_9STRA</name>
<keyword evidence="9 12" id="KW-1133">Transmembrane helix</keyword>
<dbReference type="SUPFAM" id="SSF53649">
    <property type="entry name" value="Alkaline phosphatase-like"/>
    <property type="match status" value="1"/>
</dbReference>
<dbReference type="AlphaFoldDB" id="A0ABD3G2U8"/>